<dbReference type="SUPFAM" id="SSF52540">
    <property type="entry name" value="P-loop containing nucleoside triphosphate hydrolases"/>
    <property type="match status" value="1"/>
</dbReference>
<dbReference type="Proteomes" id="UP001596201">
    <property type="component" value="Unassembled WGS sequence"/>
</dbReference>
<protein>
    <submittedName>
        <fullName evidence="6">ATP-binding protein</fullName>
    </submittedName>
</protein>
<reference evidence="6 7" key="1">
    <citation type="journal article" date="2019" name="Int. J. Syst. Evol. Microbiol.">
        <title>The Global Catalogue of Microorganisms (GCM) 10K type strain sequencing project: providing services to taxonomists for standard genome sequencing and annotation.</title>
        <authorList>
            <consortium name="The Broad Institute Genomics Platform"/>
            <consortium name="The Broad Institute Genome Sequencing Center for Infectious Disease"/>
            <person name="Wu L."/>
            <person name="Ma J."/>
        </authorList>
    </citation>
    <scope>NUCLEOTIDE SEQUENCE [LARGE SCALE GENOMIC DNA]</scope>
    <source>
        <strain evidence="6 7">CGMCC 1.12237</strain>
    </source>
</reference>
<evidence type="ECO:0000256" key="4">
    <source>
        <dbReference type="SAM" id="MobiDB-lite"/>
    </source>
</evidence>
<feature type="domain" description="AAA+ ATPase" evidence="5">
    <location>
        <begin position="557"/>
        <end position="685"/>
    </location>
</feature>
<gene>
    <name evidence="6" type="ORF">ACFPJ5_14730</name>
</gene>
<evidence type="ECO:0000256" key="3">
    <source>
        <dbReference type="ARBA" id="ARBA00022840"/>
    </source>
</evidence>
<accession>A0ABD5RDW0</accession>
<dbReference type="SMART" id="SM00382">
    <property type="entry name" value="AAA"/>
    <property type="match status" value="2"/>
</dbReference>
<keyword evidence="3 6" id="KW-0067">ATP-binding</keyword>
<organism evidence="6 7">
    <name type="scientific">Salinirubrum litoreum</name>
    <dbReference type="NCBI Taxonomy" id="1126234"/>
    <lineage>
        <taxon>Archaea</taxon>
        <taxon>Methanobacteriati</taxon>
        <taxon>Methanobacteriota</taxon>
        <taxon>Stenosarchaea group</taxon>
        <taxon>Halobacteria</taxon>
        <taxon>Halobacteriales</taxon>
        <taxon>Haloferacaceae</taxon>
        <taxon>Salinirubrum</taxon>
    </lineage>
</organism>
<evidence type="ECO:0000313" key="7">
    <source>
        <dbReference type="Proteomes" id="UP001596201"/>
    </source>
</evidence>
<dbReference type="InterPro" id="IPR027417">
    <property type="entry name" value="P-loop_NTPase"/>
</dbReference>
<feature type="compositionally biased region" description="Basic and acidic residues" evidence="4">
    <location>
        <begin position="28"/>
        <end position="59"/>
    </location>
</feature>
<proteinExistence type="inferred from homology"/>
<dbReference type="GO" id="GO:0005524">
    <property type="term" value="F:ATP binding"/>
    <property type="evidence" value="ECO:0007669"/>
    <property type="project" value="UniProtKB-KW"/>
</dbReference>
<dbReference type="RefSeq" id="WP_227230430.1">
    <property type="nucleotide sequence ID" value="NZ_JAJCVJ010000002.1"/>
</dbReference>
<keyword evidence="2" id="KW-0547">Nucleotide-binding</keyword>
<dbReference type="Pfam" id="PF00004">
    <property type="entry name" value="AAA"/>
    <property type="match status" value="1"/>
</dbReference>
<evidence type="ECO:0000256" key="2">
    <source>
        <dbReference type="ARBA" id="ARBA00022741"/>
    </source>
</evidence>
<keyword evidence="7" id="KW-1185">Reference proteome</keyword>
<feature type="compositionally biased region" description="Basic and acidic residues" evidence="4">
    <location>
        <begin position="69"/>
        <end position="78"/>
    </location>
</feature>
<evidence type="ECO:0000313" key="6">
    <source>
        <dbReference type="EMBL" id="MFC5368189.1"/>
    </source>
</evidence>
<dbReference type="PANTHER" id="PTHR23073">
    <property type="entry name" value="26S PROTEASOME REGULATORY SUBUNIT"/>
    <property type="match status" value="1"/>
</dbReference>
<feature type="compositionally biased region" description="Low complexity" evidence="4">
    <location>
        <begin position="247"/>
        <end position="262"/>
    </location>
</feature>
<dbReference type="AlphaFoldDB" id="A0ABD5RDW0"/>
<sequence>MAADQYPDATAHLHEELRLLDDRLRRRLRDDSRSAGTGDDTRSVTGDDSRSADSDRPEAQESPPADSETGTRDDTPRERIDARVSASHDAGVRLPLTDLVAEFDLSPTERDALVVAVAPAVDPDYGSLFAHLQDDRHSRRPTVGLVGDLLGESPRERLAVRALFDREEPLRATRLLRLGGDPDAPRVDRPIVADDRLADFLLGTDSLPASLADYCSVTRPTALIDDLPTDRETTEHIRVIAERVGPDADSTDSTPQPPTTDAVSARKVDTTLDADETTGFTATLPARAAVRPPLVHLHGPTGVGTERAVSAICAERGVDRLLRCDAGGLLSGVAATRDTDRAAAVTERLRLLIREARLRGCPIHLRRADLPFGDDADTGPETGPATDADDLAATVVGVLDRVPGPVFVTGSADLPASARVRPTTHTVVTVRFPASDYARRLRAWESVDLPASVDPSALAATFRLTPGGVDRAVALARTHETVAGGALTREAIYAGCRQVTSAALGSHATKVEPTFGWDDIVLPAEPARKLRAVADRIADEGRVYDDWGFADRYARGGGVAALFTGPSGTGKTMAAEVLARETGLDLYRIDLASVVSKYVGETESRLGEIFDGAAGSDAILLFDEADALFGKRSEVSDAHDRYANVETNYLLQRIESHDGTVVLTSNFPENIDDAFRRRLHLTVSFPRPDHEAREAIWRGVFPEEAPVADLDYDFLASFELTGGDVRNAALTAAFLAVSESDTAATATADRNGEHASDTGHVETSRVEMRHVVPAVRDELRKTGSLVDPAQFGDYWEVVNS</sequence>
<comment type="caution">
    <text evidence="6">The sequence shown here is derived from an EMBL/GenBank/DDBJ whole genome shotgun (WGS) entry which is preliminary data.</text>
</comment>
<dbReference type="InterPro" id="IPR050221">
    <property type="entry name" value="26S_Proteasome_ATPase"/>
</dbReference>
<comment type="similarity">
    <text evidence="1">Belongs to the AAA ATPase family.</text>
</comment>
<dbReference type="CDD" id="cd19481">
    <property type="entry name" value="RecA-like_protease"/>
    <property type="match status" value="1"/>
</dbReference>
<dbReference type="EMBL" id="JBHSKX010000002">
    <property type="protein sequence ID" value="MFC5368189.1"/>
    <property type="molecule type" value="Genomic_DNA"/>
</dbReference>
<evidence type="ECO:0000259" key="5">
    <source>
        <dbReference type="SMART" id="SM00382"/>
    </source>
</evidence>
<feature type="domain" description="AAA+ ATPase" evidence="5">
    <location>
        <begin position="291"/>
        <end position="432"/>
    </location>
</feature>
<dbReference type="Pfam" id="PF22977">
    <property type="entry name" value="WHD"/>
    <property type="match status" value="1"/>
</dbReference>
<dbReference type="InterPro" id="IPR003959">
    <property type="entry name" value="ATPase_AAA_core"/>
</dbReference>
<feature type="region of interest" description="Disordered" evidence="4">
    <location>
        <begin position="28"/>
        <end position="78"/>
    </location>
</feature>
<evidence type="ECO:0000256" key="1">
    <source>
        <dbReference type="ARBA" id="ARBA00006914"/>
    </source>
</evidence>
<dbReference type="InterPro" id="IPR054472">
    <property type="entry name" value="WHD"/>
</dbReference>
<dbReference type="InterPro" id="IPR003593">
    <property type="entry name" value="AAA+_ATPase"/>
</dbReference>
<name>A0ABD5RDW0_9EURY</name>
<feature type="region of interest" description="Disordered" evidence="4">
    <location>
        <begin position="243"/>
        <end position="266"/>
    </location>
</feature>
<dbReference type="Gene3D" id="3.40.50.300">
    <property type="entry name" value="P-loop containing nucleotide triphosphate hydrolases"/>
    <property type="match status" value="1"/>
</dbReference>